<dbReference type="InterPro" id="IPR000198">
    <property type="entry name" value="RhoGAP_dom"/>
</dbReference>
<dbReference type="PROSITE" id="PS50238">
    <property type="entry name" value="RHOGAP"/>
    <property type="match status" value="1"/>
</dbReference>
<evidence type="ECO:0000256" key="1">
    <source>
        <dbReference type="ARBA" id="ARBA00022468"/>
    </source>
</evidence>
<organism evidence="4 5">
    <name type="scientific">Psylliodes chrysocephalus</name>
    <dbReference type="NCBI Taxonomy" id="3402493"/>
    <lineage>
        <taxon>Eukaryota</taxon>
        <taxon>Metazoa</taxon>
        <taxon>Ecdysozoa</taxon>
        <taxon>Arthropoda</taxon>
        <taxon>Hexapoda</taxon>
        <taxon>Insecta</taxon>
        <taxon>Pterygota</taxon>
        <taxon>Neoptera</taxon>
        <taxon>Endopterygota</taxon>
        <taxon>Coleoptera</taxon>
        <taxon>Polyphaga</taxon>
        <taxon>Cucujiformia</taxon>
        <taxon>Chrysomeloidea</taxon>
        <taxon>Chrysomelidae</taxon>
        <taxon>Galerucinae</taxon>
        <taxon>Alticini</taxon>
        <taxon>Psylliodes</taxon>
    </lineage>
</organism>
<dbReference type="OrthoDB" id="10033734at2759"/>
<feature type="compositionally biased region" description="Polar residues" evidence="2">
    <location>
        <begin position="438"/>
        <end position="462"/>
    </location>
</feature>
<dbReference type="Gene3D" id="1.20.58.90">
    <property type="match status" value="1"/>
</dbReference>
<dbReference type="Gene3D" id="1.10.555.10">
    <property type="entry name" value="Rho GTPase activation protein"/>
    <property type="match status" value="1"/>
</dbReference>
<sequence length="593" mass="68140">MDFDSPDVMKDFPGLYASDHSKKCNNDSDYSDEVEKGLKKDLIGKRKDKKDKKDKERGYAALEGESSDEGNKSRSQSKKTKSFKFTSKSKEKREKSREKEVTEKKKEKEKKIDKKYEKEKTKRVKNSVEEIIDIAEALPIFGVSLDLAVERSRCHDGVDLPLPIRDCIDYIESVGITFEGVYKISGTKTKVSQIKKMYNHRQNVRLSDYDVPTATSLLKMFLRDLPEPIFTNDLLIRFEEAGAILNFNTREKHLKILVENLPPLNKLLLSWLIIHLDNISLNEKQNKMSKQHIASALNHTFHVSSRLLQALLHHSRALFPNLVIFKYVPPVNSGVQLPERPLLLENELKKQESLLTQIHTEMHIGCISKEREEKLWEVQRIITQLKRKLKSVQKVKTACEKCDENNSFEDKKLDTTSDKVELEPPSITANENDKSGSHSDISSLKSQTAISVVEPESSQSAKSEYKEPDGSEEEFALEKNDFLFDDDIVLLTYKRNGLIQLKEQLSKDMHQERKDIEVLKSKLEASTSVAPTPKVVIPKQETLDEVMTLLQNENKILQIKKINLVRKIIEQKELCIELSAQLRLAENDKYSNF</sequence>
<accession>A0A9P0CPB6</accession>
<evidence type="ECO:0000259" key="3">
    <source>
        <dbReference type="PROSITE" id="PS50238"/>
    </source>
</evidence>
<dbReference type="PANTHER" id="PTHR12783:SF5">
    <property type="entry name" value="RALA-BINDING PROTEIN 1"/>
    <property type="match status" value="1"/>
</dbReference>
<feature type="domain" description="Rho-GAP" evidence="3">
    <location>
        <begin position="143"/>
        <end position="355"/>
    </location>
</feature>
<dbReference type="Pfam" id="PF00620">
    <property type="entry name" value="RhoGAP"/>
    <property type="match status" value="1"/>
</dbReference>
<keyword evidence="5" id="KW-1185">Reference proteome</keyword>
<dbReference type="GO" id="GO:0007264">
    <property type="term" value="P:small GTPase-mediated signal transduction"/>
    <property type="evidence" value="ECO:0007669"/>
    <property type="project" value="InterPro"/>
</dbReference>
<dbReference type="Proteomes" id="UP001153636">
    <property type="component" value="Chromosome 14"/>
</dbReference>
<dbReference type="EMBL" id="OV651826">
    <property type="protein sequence ID" value="CAH1103320.1"/>
    <property type="molecule type" value="Genomic_DNA"/>
</dbReference>
<dbReference type="InterPro" id="IPR008936">
    <property type="entry name" value="Rho_GTPase_activation_prot"/>
</dbReference>
<evidence type="ECO:0000256" key="2">
    <source>
        <dbReference type="SAM" id="MobiDB-lite"/>
    </source>
</evidence>
<evidence type="ECO:0000313" key="5">
    <source>
        <dbReference type="Proteomes" id="UP001153636"/>
    </source>
</evidence>
<dbReference type="SMART" id="SM00324">
    <property type="entry name" value="RhoGAP"/>
    <property type="match status" value="1"/>
</dbReference>
<feature type="region of interest" description="Disordered" evidence="2">
    <location>
        <begin position="408"/>
        <end position="471"/>
    </location>
</feature>
<feature type="compositionally biased region" description="Basic and acidic residues" evidence="2">
    <location>
        <begin position="408"/>
        <end position="422"/>
    </location>
</feature>
<protein>
    <recommendedName>
        <fullName evidence="3">Rho-GAP domain-containing protein</fullName>
    </recommendedName>
</protein>
<dbReference type="GO" id="GO:0031267">
    <property type="term" value="F:small GTPase binding"/>
    <property type="evidence" value="ECO:0007669"/>
    <property type="project" value="InterPro"/>
</dbReference>
<evidence type="ECO:0000313" key="4">
    <source>
        <dbReference type="EMBL" id="CAH1103320.1"/>
    </source>
</evidence>
<gene>
    <name evidence="4" type="ORF">PSYICH_LOCUS4445</name>
</gene>
<proteinExistence type="predicted"/>
<reference evidence="4" key="1">
    <citation type="submission" date="2022-01" db="EMBL/GenBank/DDBJ databases">
        <authorList>
            <person name="King R."/>
        </authorList>
    </citation>
    <scope>NUCLEOTIDE SEQUENCE</scope>
</reference>
<dbReference type="PANTHER" id="PTHR12783">
    <property type="entry name" value="RALA BINDING PROTEIN 1 RALBP1"/>
    <property type="match status" value="1"/>
</dbReference>
<dbReference type="InterPro" id="IPR039767">
    <property type="entry name" value="RALBP1"/>
</dbReference>
<feature type="region of interest" description="Disordered" evidence="2">
    <location>
        <begin position="1"/>
        <end position="111"/>
    </location>
</feature>
<feature type="compositionally biased region" description="Basic and acidic residues" evidence="2">
    <location>
        <begin position="33"/>
        <end position="58"/>
    </location>
</feature>
<dbReference type="GO" id="GO:0005096">
    <property type="term" value="F:GTPase activator activity"/>
    <property type="evidence" value="ECO:0007669"/>
    <property type="project" value="UniProtKB-KW"/>
</dbReference>
<dbReference type="SUPFAM" id="SSF48350">
    <property type="entry name" value="GTPase activation domain, GAP"/>
    <property type="match status" value="1"/>
</dbReference>
<feature type="compositionally biased region" description="Basic and acidic residues" evidence="2">
    <location>
        <begin position="88"/>
        <end position="111"/>
    </location>
</feature>
<name>A0A9P0CPB6_9CUCU</name>
<keyword evidence="1" id="KW-0343">GTPase activation</keyword>
<dbReference type="AlphaFoldDB" id="A0A9P0CPB6"/>
<dbReference type="Pfam" id="PF20924">
    <property type="entry name" value="RLIP76_Ral-bd"/>
    <property type="match status" value="1"/>
</dbReference>
<dbReference type="InterPro" id="IPR049041">
    <property type="entry name" value="RalBP1-like_Ral-bd"/>
</dbReference>